<keyword evidence="1" id="KW-1188">Viral release from host cell</keyword>
<keyword evidence="2" id="KW-0231">Viral genome packaging</keyword>
<proteinExistence type="predicted"/>
<name>A0A5A9XPU3_9BACT</name>
<dbReference type="InterPro" id="IPR005335">
    <property type="entry name" value="Terminase_ssu"/>
</dbReference>
<accession>A0A5A9XPU3</accession>
<dbReference type="Pfam" id="PF03592">
    <property type="entry name" value="Terminase_2"/>
    <property type="match status" value="1"/>
</dbReference>
<dbReference type="Proteomes" id="UP000324298">
    <property type="component" value="Unassembled WGS sequence"/>
</dbReference>
<dbReference type="PANTHER" id="PTHR41328">
    <property type="entry name" value="TERMINASE SMALL SUBUNIT-RELATED"/>
    <property type="match status" value="1"/>
</dbReference>
<evidence type="ECO:0000256" key="2">
    <source>
        <dbReference type="ARBA" id="ARBA00023219"/>
    </source>
</evidence>
<reference evidence="3 4" key="1">
    <citation type="submission" date="2019-04" db="EMBL/GenBank/DDBJ databases">
        <title>Geobacter ruber sp. nov., ferric-reducing bacteria isolated from paddy soil.</title>
        <authorList>
            <person name="Xu Z."/>
            <person name="Masuda Y."/>
            <person name="Itoh H."/>
            <person name="Senoo K."/>
        </authorList>
    </citation>
    <scope>NUCLEOTIDE SEQUENCE [LARGE SCALE GENOMIC DNA]</scope>
    <source>
        <strain evidence="3 4">Red88</strain>
    </source>
</reference>
<dbReference type="RefSeq" id="WP_149306425.1">
    <property type="nucleotide sequence ID" value="NZ_SRSD01000002.1"/>
</dbReference>
<gene>
    <name evidence="3" type="ORF">ET418_04765</name>
</gene>
<sequence>MLTNKQTLFVNEYLVDLNATQAAIRAGYSARSAYANACNLLHKPWVAEAVRKGLRERAEKLQLSGEDILRSIVDIRGKAVTGGKLTQALKANELLGKHLKLFTDRVEHAGPDGGPLEFSDLELSNRLLTLIAILEERANGL</sequence>
<dbReference type="OrthoDB" id="8227562at2"/>
<evidence type="ECO:0000313" key="4">
    <source>
        <dbReference type="Proteomes" id="UP000324298"/>
    </source>
</evidence>
<dbReference type="InterPro" id="IPR052404">
    <property type="entry name" value="SPP1-like_terminase"/>
</dbReference>
<keyword evidence="4" id="KW-1185">Reference proteome</keyword>
<dbReference type="GO" id="GO:0051276">
    <property type="term" value="P:chromosome organization"/>
    <property type="evidence" value="ECO:0007669"/>
    <property type="project" value="InterPro"/>
</dbReference>
<evidence type="ECO:0000313" key="3">
    <source>
        <dbReference type="EMBL" id="KAA0894268.1"/>
    </source>
</evidence>
<dbReference type="PANTHER" id="PTHR41328:SF2">
    <property type="entry name" value="TERMINASE SMALL SUBUNIT"/>
    <property type="match status" value="1"/>
</dbReference>
<dbReference type="EMBL" id="SRSD01000002">
    <property type="protein sequence ID" value="KAA0894268.1"/>
    <property type="molecule type" value="Genomic_DNA"/>
</dbReference>
<dbReference type="InterPro" id="IPR038713">
    <property type="entry name" value="Terminase_Gp1_N_sf"/>
</dbReference>
<dbReference type="Gene3D" id="1.10.10.1400">
    <property type="entry name" value="Terminase, small subunit, N-terminal DNA-binding domain, HTH motif"/>
    <property type="match status" value="1"/>
</dbReference>
<organism evidence="3 4">
    <name type="scientific">Oryzomonas rubra</name>
    <dbReference type="NCBI Taxonomy" id="2509454"/>
    <lineage>
        <taxon>Bacteria</taxon>
        <taxon>Pseudomonadati</taxon>
        <taxon>Thermodesulfobacteriota</taxon>
        <taxon>Desulfuromonadia</taxon>
        <taxon>Geobacterales</taxon>
        <taxon>Geobacteraceae</taxon>
        <taxon>Oryzomonas</taxon>
    </lineage>
</organism>
<dbReference type="AlphaFoldDB" id="A0A5A9XPU3"/>
<evidence type="ECO:0000256" key="1">
    <source>
        <dbReference type="ARBA" id="ARBA00022612"/>
    </source>
</evidence>
<protein>
    <submittedName>
        <fullName evidence="3">Terminase small subunit</fullName>
    </submittedName>
</protein>
<comment type="caution">
    <text evidence="3">The sequence shown here is derived from an EMBL/GenBank/DDBJ whole genome shotgun (WGS) entry which is preliminary data.</text>
</comment>